<dbReference type="EMBL" id="MIFZ01000278">
    <property type="protein sequence ID" value="OSY50624.1"/>
    <property type="molecule type" value="Genomic_DNA"/>
</dbReference>
<evidence type="ECO:0000313" key="4">
    <source>
        <dbReference type="Proteomes" id="UP000731519"/>
    </source>
</evidence>
<dbReference type="RefSeq" id="WP_031129181.1">
    <property type="nucleotide sequence ID" value="NZ_ASYR01000048.1"/>
</dbReference>
<dbReference type="AlphaFoldDB" id="A0A1Y2NT05"/>
<accession>A0A1Y2NT05</accession>
<protein>
    <submittedName>
        <fullName evidence="2">Uncharacterized protein</fullName>
    </submittedName>
</protein>
<evidence type="ECO:0000313" key="3">
    <source>
        <dbReference type="Proteomes" id="UP000194318"/>
    </source>
</evidence>
<keyword evidence="4" id="KW-1185">Reference proteome</keyword>
<gene>
    <name evidence="2" type="ORF">BG846_03792</name>
    <name evidence="1" type="ORF">K701_27530</name>
</gene>
<evidence type="ECO:0000313" key="2">
    <source>
        <dbReference type="EMBL" id="OSY50624.1"/>
    </source>
</evidence>
<comment type="caution">
    <text evidence="2">The sequence shown here is derived from an EMBL/GenBank/DDBJ whole genome shotgun (WGS) entry which is preliminary data.</text>
</comment>
<dbReference type="Proteomes" id="UP000194318">
    <property type="component" value="Unassembled WGS sequence"/>
</dbReference>
<dbReference type="Proteomes" id="UP000731519">
    <property type="component" value="Unassembled WGS sequence"/>
</dbReference>
<sequence>MSIRRTRIQALRESIARRALDFIKTPSSARILDVQRVGDVLIVATEEPACRWARYHVNTFRFPAPDDTDPDFEDSNAPKLWACLAGWGGAGADELPDLLASATAYAVEVNGRVAS</sequence>
<dbReference type="GeneID" id="91402606"/>
<evidence type="ECO:0000313" key="1">
    <source>
        <dbReference type="EMBL" id="KAF0646735.1"/>
    </source>
</evidence>
<dbReference type="EMBL" id="ASYR01000048">
    <property type="protein sequence ID" value="KAF0646735.1"/>
    <property type="molecule type" value="Genomic_DNA"/>
</dbReference>
<organism evidence="2 3">
    <name type="scientific">Streptomyces fradiae ATCC 10745 = DSM 40063</name>
    <dbReference type="NCBI Taxonomy" id="1319510"/>
    <lineage>
        <taxon>Bacteria</taxon>
        <taxon>Bacillati</taxon>
        <taxon>Actinomycetota</taxon>
        <taxon>Actinomycetes</taxon>
        <taxon>Kitasatosporales</taxon>
        <taxon>Streptomycetaceae</taxon>
        <taxon>Streptomyces</taxon>
    </lineage>
</organism>
<reference evidence="2 3" key="2">
    <citation type="submission" date="2016-09" db="EMBL/GenBank/DDBJ databases">
        <title>Streptomyces fradiae DSM40063, a candidate organism with high potential of specific P450 cytochromes.</title>
        <authorList>
            <person name="Grumaz C."/>
            <person name="Vainshtein Y."/>
            <person name="Kirstahler P."/>
            <person name="Sohn K."/>
        </authorList>
    </citation>
    <scope>NUCLEOTIDE SEQUENCE [LARGE SCALE GENOMIC DNA]</scope>
    <source>
        <strain evidence="2 3">DSM 40063</strain>
    </source>
</reference>
<name>A0A1Y2NT05_STRFR</name>
<reference evidence="1 4" key="1">
    <citation type="submission" date="2013-05" db="EMBL/GenBank/DDBJ databases">
        <title>Genome Sequence of Streptomyces fradiae.</title>
        <authorList>
            <person name="Kirby R."/>
        </authorList>
    </citation>
    <scope>NUCLEOTIDE SEQUENCE [LARGE SCALE GENOMIC DNA]</scope>
    <source>
        <strain evidence="1 4">ATCC 10745</strain>
    </source>
</reference>
<proteinExistence type="predicted"/>